<dbReference type="PANTHER" id="PTHR21705:SF11">
    <property type="entry name" value="FHIP FAMILY PROTEIN CG3558"/>
    <property type="match status" value="1"/>
</dbReference>
<feature type="non-terminal residue" evidence="2">
    <location>
        <position position="446"/>
    </location>
</feature>
<protein>
    <submittedName>
        <fullName evidence="2">Retinoic acid induced 16-like protein</fullName>
    </submittedName>
</protein>
<comment type="caution">
    <text evidence="2">The sequence shown here is derived from an EMBL/GenBank/DDBJ whole genome shotgun (WGS) entry which is preliminary data.</text>
</comment>
<evidence type="ECO:0000313" key="2">
    <source>
        <dbReference type="EMBL" id="KAG5457920.1"/>
    </source>
</evidence>
<feature type="region of interest" description="Disordered" evidence="1">
    <location>
        <begin position="142"/>
        <end position="172"/>
    </location>
</feature>
<evidence type="ECO:0000256" key="1">
    <source>
        <dbReference type="SAM" id="MobiDB-lite"/>
    </source>
</evidence>
<organism evidence="2 3">
    <name type="scientific">Olpidium bornovanus</name>
    <dbReference type="NCBI Taxonomy" id="278681"/>
    <lineage>
        <taxon>Eukaryota</taxon>
        <taxon>Fungi</taxon>
        <taxon>Fungi incertae sedis</taxon>
        <taxon>Olpidiomycota</taxon>
        <taxon>Olpidiomycotina</taxon>
        <taxon>Olpidiomycetes</taxon>
        <taxon>Olpidiales</taxon>
        <taxon>Olpidiaceae</taxon>
        <taxon>Olpidium</taxon>
    </lineage>
</organism>
<dbReference type="Proteomes" id="UP000673691">
    <property type="component" value="Unassembled WGS sequence"/>
</dbReference>
<dbReference type="Pfam" id="PF10257">
    <property type="entry name" value="RAI16-like"/>
    <property type="match status" value="1"/>
</dbReference>
<gene>
    <name evidence="2" type="ORF">BJ554DRAFT_1957</name>
</gene>
<dbReference type="AlphaFoldDB" id="A0A8H7ZRJ8"/>
<sequence>MVDILVLEQNSFHAASPSTGELGPTGPCLEYLLKNNVLSVLVDVSDPDIPLGLRGEAVRTMSSIVQLLDDRVLAHAAVHAPVLKLLKMTVSDRTRSERNYDCPVRLLDCALSPWAAPGYPPLLNIFFHDKTWLRSEVLSPTSQRTVTTGTEGPPLSSEKSDGRAPPIETSTEETHSPRWEFLLWEYLLRFVHLQGRPGDLARTGLLYLVELADEPVQDYILTQSDFPVTVAAALGALYSQLPRQVSIRSLPAAPGSGSLAAAPRPSSVPGGPVDITSATYREPVAALLNLLDFCEDALSRCPSGAVTGAVLRKVRSVFLENVVATSLTEANEADGSATAVCLYLEAMLASLRAAAEAGAGVARLGVDFLLGNTVSDPPLSTSLLANPDGGVVDVEDRSRLVASFTVKQFIIRWIHSDQTAVAMAALRLLRTLLRRHCLPAYSLLNH</sequence>
<proteinExistence type="predicted"/>
<reference evidence="2 3" key="1">
    <citation type="journal article" name="Sci. Rep.">
        <title>Genome-scale phylogenetic analyses confirm Olpidium as the closest living zoosporic fungus to the non-flagellated, terrestrial fungi.</title>
        <authorList>
            <person name="Chang Y."/>
            <person name="Rochon D."/>
            <person name="Sekimoto S."/>
            <person name="Wang Y."/>
            <person name="Chovatia M."/>
            <person name="Sandor L."/>
            <person name="Salamov A."/>
            <person name="Grigoriev I.V."/>
            <person name="Stajich J.E."/>
            <person name="Spatafora J.W."/>
        </authorList>
    </citation>
    <scope>NUCLEOTIDE SEQUENCE [LARGE SCALE GENOMIC DNA]</scope>
    <source>
        <strain evidence="2">S191</strain>
    </source>
</reference>
<dbReference type="EMBL" id="JAEFCI010009256">
    <property type="protein sequence ID" value="KAG5457920.1"/>
    <property type="molecule type" value="Genomic_DNA"/>
</dbReference>
<keyword evidence="3" id="KW-1185">Reference proteome</keyword>
<dbReference type="InterPro" id="IPR019384">
    <property type="entry name" value="FHIP"/>
</dbReference>
<name>A0A8H7ZRJ8_9FUNG</name>
<dbReference type="OrthoDB" id="5350595at2759"/>
<evidence type="ECO:0000313" key="3">
    <source>
        <dbReference type="Proteomes" id="UP000673691"/>
    </source>
</evidence>
<accession>A0A8H7ZRJ8</accession>
<dbReference type="PANTHER" id="PTHR21705">
    <property type="entry name" value="RAI16 PROTEIN-RELATED"/>
    <property type="match status" value="1"/>
</dbReference>